<evidence type="ECO:0000259" key="10">
    <source>
        <dbReference type="PROSITE" id="PS50941"/>
    </source>
</evidence>
<dbReference type="CDD" id="cd11618">
    <property type="entry name" value="ChtBD1_1"/>
    <property type="match status" value="1"/>
</dbReference>
<keyword evidence="2 8" id="KW-0147">Chitin-binding</keyword>
<name>A0A6A6PB64_9PEZI</name>
<dbReference type="GO" id="GO:0016810">
    <property type="term" value="F:hydrolase activity, acting on carbon-nitrogen (but not peptide) bonds"/>
    <property type="evidence" value="ECO:0007669"/>
    <property type="project" value="InterPro"/>
</dbReference>
<evidence type="ECO:0000313" key="12">
    <source>
        <dbReference type="EMBL" id="KAF2461186.1"/>
    </source>
</evidence>
<reference evidence="12" key="1">
    <citation type="journal article" date="2020" name="Stud. Mycol.">
        <title>101 Dothideomycetes genomes: a test case for predicting lifestyles and emergence of pathogens.</title>
        <authorList>
            <person name="Haridas S."/>
            <person name="Albert R."/>
            <person name="Binder M."/>
            <person name="Bloem J."/>
            <person name="Labutti K."/>
            <person name="Salamov A."/>
            <person name="Andreopoulos B."/>
            <person name="Baker S."/>
            <person name="Barry K."/>
            <person name="Bills G."/>
            <person name="Bluhm B."/>
            <person name="Cannon C."/>
            <person name="Castanera R."/>
            <person name="Culley D."/>
            <person name="Daum C."/>
            <person name="Ezra D."/>
            <person name="Gonzalez J."/>
            <person name="Henrissat B."/>
            <person name="Kuo A."/>
            <person name="Liang C."/>
            <person name="Lipzen A."/>
            <person name="Lutzoni F."/>
            <person name="Magnuson J."/>
            <person name="Mondo S."/>
            <person name="Nolan M."/>
            <person name="Ohm R."/>
            <person name="Pangilinan J."/>
            <person name="Park H.-J."/>
            <person name="Ramirez L."/>
            <person name="Alfaro M."/>
            <person name="Sun H."/>
            <person name="Tritt A."/>
            <person name="Yoshinaga Y."/>
            <person name="Zwiers L.-H."/>
            <person name="Turgeon B."/>
            <person name="Goodwin S."/>
            <person name="Spatafora J."/>
            <person name="Crous P."/>
            <person name="Grigoriev I."/>
        </authorList>
    </citation>
    <scope>NUCLEOTIDE SEQUENCE</scope>
    <source>
        <strain evidence="12">ATCC 16933</strain>
    </source>
</reference>
<dbReference type="CDD" id="cd10951">
    <property type="entry name" value="CE4_ClCDA_like"/>
    <property type="match status" value="1"/>
</dbReference>
<dbReference type="PROSITE" id="PS00026">
    <property type="entry name" value="CHIT_BIND_I_1"/>
    <property type="match status" value="1"/>
</dbReference>
<evidence type="ECO:0000256" key="6">
    <source>
        <dbReference type="ARBA" id="ARBA00023277"/>
    </source>
</evidence>
<keyword evidence="7" id="KW-0170">Cobalt</keyword>
<dbReference type="PROSITE" id="PS51677">
    <property type="entry name" value="NODB"/>
    <property type="match status" value="1"/>
</dbReference>
<protein>
    <recommendedName>
        <fullName evidence="14">Glycoside hydrolase/deacetylase</fullName>
    </recommendedName>
</protein>
<dbReference type="EMBL" id="MU001672">
    <property type="protein sequence ID" value="KAF2461186.1"/>
    <property type="molecule type" value="Genomic_DNA"/>
</dbReference>
<dbReference type="InterPro" id="IPR002509">
    <property type="entry name" value="NODB_dom"/>
</dbReference>
<dbReference type="GO" id="GO:0046872">
    <property type="term" value="F:metal ion binding"/>
    <property type="evidence" value="ECO:0007669"/>
    <property type="project" value="UniProtKB-KW"/>
</dbReference>
<evidence type="ECO:0000259" key="11">
    <source>
        <dbReference type="PROSITE" id="PS51677"/>
    </source>
</evidence>
<dbReference type="Gene3D" id="3.20.20.370">
    <property type="entry name" value="Glycoside hydrolase/deacetylase"/>
    <property type="match status" value="1"/>
</dbReference>
<feature type="domain" description="NodB homology" evidence="11">
    <location>
        <begin position="94"/>
        <end position="291"/>
    </location>
</feature>
<feature type="disulfide bond" evidence="8">
    <location>
        <begin position="348"/>
        <end position="362"/>
    </location>
</feature>
<dbReference type="InterPro" id="IPR018371">
    <property type="entry name" value="Chitin-binding_1_CS"/>
</dbReference>
<dbReference type="SMART" id="SM00270">
    <property type="entry name" value="ChtBD1"/>
    <property type="match status" value="2"/>
</dbReference>
<evidence type="ECO:0000256" key="4">
    <source>
        <dbReference type="ARBA" id="ARBA00022729"/>
    </source>
</evidence>
<dbReference type="Proteomes" id="UP000799766">
    <property type="component" value="Unassembled WGS sequence"/>
</dbReference>
<sequence>MAGQGAKVRRQEDNTDGPCGPDDGECAEGYCCSEEGWCGLGYEYCWSPQCQFEYGSGCDTWDVPSGETTENVERAKIGSVFYGGAGIYSCTNPGVIALTYDDGPDQYTEHVLDVLAEYDAKATFFVCGNNNGKGEIDDDEYPWGDVLRRMYDEGHQIASHTWSHEDLSAVTAEMRHDQMIYNEIALVNVLGVFPTYMRPPYSSCTAESGCESDMADLGYHVVYFDLDTDDYDNTTPETIQNAKDNFDNSVLDSSAAEDDWLVISHDIHEQTAYNLTAYMLETLLAQGFQPVTVGECLGDPAENWYRDPDAPAPAEPSNAPQQPDNVSQDASCGEDAGWTCESSMWGDCCSQHGWCGSTFDYCGTGCQPDFGTCL</sequence>
<feature type="compositionally biased region" description="Polar residues" evidence="9">
    <location>
        <begin position="318"/>
        <end position="330"/>
    </location>
</feature>
<dbReference type="SUPFAM" id="SSF57016">
    <property type="entry name" value="Plant lectins/antimicrobial peptides"/>
    <property type="match status" value="2"/>
</dbReference>
<evidence type="ECO:0000313" key="13">
    <source>
        <dbReference type="Proteomes" id="UP000799766"/>
    </source>
</evidence>
<keyword evidence="13" id="KW-1185">Reference proteome</keyword>
<keyword evidence="4" id="KW-0732">Signal</keyword>
<keyword evidence="6" id="KW-0119">Carbohydrate metabolism</keyword>
<dbReference type="OrthoDB" id="407355at2759"/>
<feature type="disulfide bond" evidence="8">
    <location>
        <begin position="26"/>
        <end position="38"/>
    </location>
</feature>
<feature type="disulfide bond" evidence="8">
    <location>
        <begin position="31"/>
        <end position="45"/>
    </location>
</feature>
<evidence type="ECO:0000256" key="9">
    <source>
        <dbReference type="SAM" id="MobiDB-lite"/>
    </source>
</evidence>
<comment type="cofactor">
    <cofactor evidence="1">
        <name>Co(2+)</name>
        <dbReference type="ChEBI" id="CHEBI:48828"/>
    </cofactor>
</comment>
<evidence type="ECO:0000256" key="1">
    <source>
        <dbReference type="ARBA" id="ARBA00001941"/>
    </source>
</evidence>
<dbReference type="PANTHER" id="PTHR46471:SF4">
    <property type="entry name" value="CHITIN DEACETYLASE"/>
    <property type="match status" value="1"/>
</dbReference>
<dbReference type="SUPFAM" id="SSF88713">
    <property type="entry name" value="Glycoside hydrolase/deacetylase"/>
    <property type="match status" value="1"/>
</dbReference>
<dbReference type="PANTHER" id="PTHR46471">
    <property type="entry name" value="CHITIN DEACETYLASE"/>
    <property type="match status" value="1"/>
</dbReference>
<dbReference type="InterPro" id="IPR011330">
    <property type="entry name" value="Glyco_hydro/deAcase_b/a-brl"/>
</dbReference>
<comment type="caution">
    <text evidence="8">Lacks conserved residue(s) required for the propagation of feature annotation.</text>
</comment>
<keyword evidence="8" id="KW-1015">Disulfide bond</keyword>
<dbReference type="Pfam" id="PF01522">
    <property type="entry name" value="Polysacc_deac_1"/>
    <property type="match status" value="1"/>
</dbReference>
<keyword evidence="5" id="KW-0378">Hydrolase</keyword>
<evidence type="ECO:0000256" key="8">
    <source>
        <dbReference type="PROSITE-ProRule" id="PRU00261"/>
    </source>
</evidence>
<dbReference type="GO" id="GO:0005975">
    <property type="term" value="P:carbohydrate metabolic process"/>
    <property type="evidence" value="ECO:0007669"/>
    <property type="project" value="InterPro"/>
</dbReference>
<dbReference type="GO" id="GO:0008061">
    <property type="term" value="F:chitin binding"/>
    <property type="evidence" value="ECO:0007669"/>
    <property type="project" value="UniProtKB-UniRule"/>
</dbReference>
<feature type="region of interest" description="Disordered" evidence="9">
    <location>
        <begin position="300"/>
        <end position="331"/>
    </location>
</feature>
<dbReference type="Pfam" id="PF00187">
    <property type="entry name" value="Chitin_bind_1"/>
    <property type="match status" value="1"/>
</dbReference>
<keyword evidence="3" id="KW-0479">Metal-binding</keyword>
<organism evidence="12 13">
    <name type="scientific">Lineolata rhizophorae</name>
    <dbReference type="NCBI Taxonomy" id="578093"/>
    <lineage>
        <taxon>Eukaryota</taxon>
        <taxon>Fungi</taxon>
        <taxon>Dikarya</taxon>
        <taxon>Ascomycota</taxon>
        <taxon>Pezizomycotina</taxon>
        <taxon>Dothideomycetes</taxon>
        <taxon>Dothideomycetes incertae sedis</taxon>
        <taxon>Lineolatales</taxon>
        <taxon>Lineolataceae</taxon>
        <taxon>Lineolata</taxon>
    </lineage>
</organism>
<evidence type="ECO:0000256" key="5">
    <source>
        <dbReference type="ARBA" id="ARBA00022801"/>
    </source>
</evidence>
<dbReference type="InterPro" id="IPR001002">
    <property type="entry name" value="Chitin-bd_1"/>
</dbReference>
<dbReference type="Gene3D" id="3.30.60.10">
    <property type="entry name" value="Endochitinase-like"/>
    <property type="match status" value="2"/>
</dbReference>
<evidence type="ECO:0000256" key="7">
    <source>
        <dbReference type="ARBA" id="ARBA00023285"/>
    </source>
</evidence>
<proteinExistence type="predicted"/>
<dbReference type="AlphaFoldDB" id="A0A6A6PB64"/>
<evidence type="ECO:0000256" key="3">
    <source>
        <dbReference type="ARBA" id="ARBA00022723"/>
    </source>
</evidence>
<feature type="domain" description="Chitin-binding type-1" evidence="10">
    <location>
        <begin position="16"/>
        <end position="60"/>
    </location>
</feature>
<evidence type="ECO:0000256" key="2">
    <source>
        <dbReference type="ARBA" id="ARBA00022669"/>
    </source>
</evidence>
<dbReference type="CDD" id="cd00035">
    <property type="entry name" value="ChtBD1"/>
    <property type="match status" value="1"/>
</dbReference>
<dbReference type="PROSITE" id="PS50941">
    <property type="entry name" value="CHIT_BIND_I_2"/>
    <property type="match status" value="2"/>
</dbReference>
<accession>A0A6A6PB64</accession>
<gene>
    <name evidence="12" type="ORF">BDY21DRAFT_383901</name>
</gene>
<dbReference type="InterPro" id="IPR036861">
    <property type="entry name" value="Endochitinase-like_sf"/>
</dbReference>
<feature type="domain" description="Chitin-binding type-1" evidence="10">
    <location>
        <begin position="329"/>
        <end position="374"/>
    </location>
</feature>
<evidence type="ECO:0008006" key="14">
    <source>
        <dbReference type="Google" id="ProtNLM"/>
    </source>
</evidence>